<sequence length="77" mass="8460">MLPESFWPEAAVTTEALVIRSLSSYHSRFPSNGDEVLNEHSIESIEEPPATRDTNEGHYPDTALTKLSDSAEVTADV</sequence>
<gene>
    <name evidence="2" type="ORF">CANARDRAFT_9667</name>
</gene>
<organism evidence="2 3">
    <name type="scientific">[Candida] arabinofermentans NRRL YB-2248</name>
    <dbReference type="NCBI Taxonomy" id="983967"/>
    <lineage>
        <taxon>Eukaryota</taxon>
        <taxon>Fungi</taxon>
        <taxon>Dikarya</taxon>
        <taxon>Ascomycota</taxon>
        <taxon>Saccharomycotina</taxon>
        <taxon>Pichiomycetes</taxon>
        <taxon>Pichiales</taxon>
        <taxon>Pichiaceae</taxon>
        <taxon>Ogataea</taxon>
        <taxon>Ogataea/Candida clade</taxon>
    </lineage>
</organism>
<name>A0A1E4SVA5_9ASCO</name>
<dbReference type="Proteomes" id="UP000094801">
    <property type="component" value="Unassembled WGS sequence"/>
</dbReference>
<evidence type="ECO:0000313" key="2">
    <source>
        <dbReference type="EMBL" id="ODV83433.1"/>
    </source>
</evidence>
<proteinExistence type="predicted"/>
<dbReference type="AlphaFoldDB" id="A0A1E4SVA5"/>
<feature type="compositionally biased region" description="Basic and acidic residues" evidence="1">
    <location>
        <begin position="37"/>
        <end position="59"/>
    </location>
</feature>
<reference evidence="3" key="1">
    <citation type="submission" date="2016-04" db="EMBL/GenBank/DDBJ databases">
        <title>Comparative genomics of biotechnologically important yeasts.</title>
        <authorList>
            <consortium name="DOE Joint Genome Institute"/>
            <person name="Riley R."/>
            <person name="Haridas S."/>
            <person name="Wolfe K.H."/>
            <person name="Lopes M.R."/>
            <person name="Hittinger C.T."/>
            <person name="Goker M."/>
            <person name="Salamov A."/>
            <person name="Wisecaver J."/>
            <person name="Long T.M."/>
            <person name="Aerts A.L."/>
            <person name="Barry K."/>
            <person name="Choi C."/>
            <person name="Clum A."/>
            <person name="Coughlan A.Y."/>
            <person name="Deshpande S."/>
            <person name="Douglass A.P."/>
            <person name="Hanson S.J."/>
            <person name="Klenk H.-P."/>
            <person name="Labutti K."/>
            <person name="Lapidus A."/>
            <person name="Lindquist E."/>
            <person name="Lipzen A."/>
            <person name="Meier-Kolthoff J.P."/>
            <person name="Ohm R.A."/>
            <person name="Otillar R.P."/>
            <person name="Pangilinan J."/>
            <person name="Peng Y."/>
            <person name="Rokas A."/>
            <person name="Rosa C.A."/>
            <person name="Scheuner C."/>
            <person name="Sibirny A.A."/>
            <person name="Slot J.C."/>
            <person name="Stielow J.B."/>
            <person name="Sun H."/>
            <person name="Kurtzman C.P."/>
            <person name="Blackwell M."/>
            <person name="Grigoriev I.V."/>
            <person name="Jeffries T.W."/>
        </authorList>
    </citation>
    <scope>NUCLEOTIDE SEQUENCE [LARGE SCALE GENOMIC DNA]</scope>
    <source>
        <strain evidence="3">NRRL YB-2248</strain>
    </source>
</reference>
<evidence type="ECO:0000313" key="3">
    <source>
        <dbReference type="Proteomes" id="UP000094801"/>
    </source>
</evidence>
<evidence type="ECO:0000256" key="1">
    <source>
        <dbReference type="SAM" id="MobiDB-lite"/>
    </source>
</evidence>
<dbReference type="EMBL" id="KV453864">
    <property type="protein sequence ID" value="ODV83433.1"/>
    <property type="molecule type" value="Genomic_DNA"/>
</dbReference>
<keyword evidence="3" id="KW-1185">Reference proteome</keyword>
<feature type="region of interest" description="Disordered" evidence="1">
    <location>
        <begin position="31"/>
        <end position="62"/>
    </location>
</feature>
<accession>A0A1E4SVA5</accession>
<protein>
    <submittedName>
        <fullName evidence="2">Uncharacterized protein</fullName>
    </submittedName>
</protein>